<dbReference type="Proteomes" id="UP001589854">
    <property type="component" value="Unassembled WGS sequence"/>
</dbReference>
<evidence type="ECO:0000256" key="2">
    <source>
        <dbReference type="ARBA" id="ARBA00022977"/>
    </source>
</evidence>
<protein>
    <submittedName>
        <fullName evidence="4">Thiamine phosphate synthase</fullName>
    </submittedName>
</protein>
<dbReference type="SUPFAM" id="SSF51391">
    <property type="entry name" value="Thiamin phosphate synthase"/>
    <property type="match status" value="1"/>
</dbReference>
<keyword evidence="5" id="KW-1185">Reference proteome</keyword>
<dbReference type="Gene3D" id="3.20.20.70">
    <property type="entry name" value="Aldolase class I"/>
    <property type="match status" value="1"/>
</dbReference>
<evidence type="ECO:0000313" key="4">
    <source>
        <dbReference type="EMBL" id="MFC0271952.1"/>
    </source>
</evidence>
<proteinExistence type="predicted"/>
<organism evidence="4 5">
    <name type="scientific">Metabacillus herbersteinensis</name>
    <dbReference type="NCBI Taxonomy" id="283816"/>
    <lineage>
        <taxon>Bacteria</taxon>
        <taxon>Bacillati</taxon>
        <taxon>Bacillota</taxon>
        <taxon>Bacilli</taxon>
        <taxon>Bacillales</taxon>
        <taxon>Bacillaceae</taxon>
        <taxon>Metabacillus</taxon>
    </lineage>
</organism>
<dbReference type="InterPro" id="IPR036206">
    <property type="entry name" value="ThiamineP_synth_sf"/>
</dbReference>
<name>A0ABV6GE44_9BACI</name>
<keyword evidence="2" id="KW-0784">Thiamine biosynthesis</keyword>
<accession>A0ABV6GE44</accession>
<reference evidence="4 5" key="1">
    <citation type="submission" date="2024-09" db="EMBL/GenBank/DDBJ databases">
        <authorList>
            <person name="Sun Q."/>
            <person name="Mori K."/>
        </authorList>
    </citation>
    <scope>NUCLEOTIDE SEQUENCE [LARGE SCALE GENOMIC DNA]</scope>
    <source>
        <strain evidence="4 5">CCM 7228</strain>
    </source>
</reference>
<evidence type="ECO:0000259" key="3">
    <source>
        <dbReference type="Pfam" id="PF02581"/>
    </source>
</evidence>
<dbReference type="EMBL" id="JBHLVO010000007">
    <property type="protein sequence ID" value="MFC0271952.1"/>
    <property type="molecule type" value="Genomic_DNA"/>
</dbReference>
<comment type="caution">
    <text evidence="4">The sequence shown here is derived from an EMBL/GenBank/DDBJ whole genome shotgun (WGS) entry which is preliminary data.</text>
</comment>
<dbReference type="Pfam" id="PF02581">
    <property type="entry name" value="TMP-TENI"/>
    <property type="match status" value="1"/>
</dbReference>
<dbReference type="CDD" id="cd00564">
    <property type="entry name" value="TMP_TenI"/>
    <property type="match status" value="1"/>
</dbReference>
<dbReference type="InterPro" id="IPR022998">
    <property type="entry name" value="ThiamineP_synth_TenI"/>
</dbReference>
<gene>
    <name evidence="4" type="ORF">ACFFIX_10865</name>
</gene>
<feature type="domain" description="Thiamine phosphate synthase/TenI" evidence="3">
    <location>
        <begin position="8"/>
        <end position="181"/>
    </location>
</feature>
<sequence>MSTINIHIVTDGKKDVKQLIHILTAIHTEVETIQIREKTKTAAELIGLVNGLVKEGVPKNKLIINDRVDVALLCEIPTVHLPGHSFAVDQLKAHFPHLRVGCSVHTLVEAKKAEDQGADYLIFGHVFQTTSKANLPARGIGQLDKICRSTDIPVIAIGGVSPSTISHLKKVKPHGCAVMSYVLDHQNPLEAVREIKRNIQEGYDETSL</sequence>
<dbReference type="RefSeq" id="WP_378933783.1">
    <property type="nucleotide sequence ID" value="NZ_JBHLVO010000007.1"/>
</dbReference>
<evidence type="ECO:0000256" key="1">
    <source>
        <dbReference type="ARBA" id="ARBA00004948"/>
    </source>
</evidence>
<evidence type="ECO:0000313" key="5">
    <source>
        <dbReference type="Proteomes" id="UP001589854"/>
    </source>
</evidence>
<dbReference type="PANTHER" id="PTHR20857">
    <property type="entry name" value="THIAMINE-PHOSPHATE PYROPHOSPHORYLASE"/>
    <property type="match status" value="1"/>
</dbReference>
<dbReference type="InterPro" id="IPR013785">
    <property type="entry name" value="Aldolase_TIM"/>
</dbReference>
<dbReference type="PANTHER" id="PTHR20857:SF22">
    <property type="entry name" value="THIAZOLE TAUTOMERASE"/>
    <property type="match status" value="1"/>
</dbReference>
<comment type="pathway">
    <text evidence="1">Cofactor biosynthesis; thiamine diphosphate biosynthesis.</text>
</comment>